<reference evidence="1" key="1">
    <citation type="journal article" date="2020" name="Front. Microbiol.">
        <title>Gene regulatory networks of Penicillium echinulatum 2HH and Penicillium oxalicum 114-2 inferred by a computational biology approach.</title>
        <authorList>
            <person name="Lenz A.R."/>
            <person name="Galan-Vasquez E."/>
            <person name="Balbinot E."/>
            <person name="De Abreu F.P."/>
            <person name="De Oliveira N.S."/>
            <person name="Da Rosa L.O."/>
            <person name="De Avila E Silva S."/>
            <person name="Camassola M."/>
            <person name="Dillon A.J.P."/>
            <person name="Perez-Rueda E."/>
        </authorList>
    </citation>
    <scope>NUCLEOTIDE SEQUENCE</scope>
    <source>
        <strain evidence="1">S1M29</strain>
    </source>
</reference>
<dbReference type="Proteomes" id="UP000631181">
    <property type="component" value="Unassembled WGS sequence"/>
</dbReference>
<comment type="caution">
    <text evidence="1">The sequence shown here is derived from an EMBL/GenBank/DDBJ whole genome shotgun (WGS) entry which is preliminary data.</text>
</comment>
<dbReference type="OrthoDB" id="5223508at2759"/>
<keyword evidence="2" id="KW-1185">Reference proteome</keyword>
<sequence length="287" mass="32705">MPILRSGRAATVQIRGFATSSSLRAGPESPHFVDVPRVVQAGPPTKPRVRGTLPVPRELFPARRTDKPHKAYLDAVTPLPSTEPTVNPKSSDPEKQAFRLKMAAVRRKNLREGLQTLYKRKQIAEQTMFNRSLDKQMRRERVLQQPEPEDERLTRSSIVSAMQAQPHKVLADPNRDEQLALSRARLEAKQAEKDAIRRDHLQSLYMNARTFIINEQQLAAEIDRVFPEGENEAWRNDHQHGENIWNLGTPPTVQSIVNETRKSETARWDVIQDRVKKLGEQITGGKL</sequence>
<dbReference type="EMBL" id="WIWV01000085">
    <property type="protein sequence ID" value="KAF7714417.1"/>
    <property type="molecule type" value="Genomic_DNA"/>
</dbReference>
<proteinExistence type="predicted"/>
<name>A0A8J8VYP8_9EURO</name>
<gene>
    <name evidence="1" type="ORF">PECM_008318</name>
</gene>
<dbReference type="AlphaFoldDB" id="A0A8J8VYP8"/>
<organism evidence="1 2">
    <name type="scientific">Penicillium ucsense</name>
    <dbReference type="NCBI Taxonomy" id="2839758"/>
    <lineage>
        <taxon>Eukaryota</taxon>
        <taxon>Fungi</taxon>
        <taxon>Dikarya</taxon>
        <taxon>Ascomycota</taxon>
        <taxon>Pezizomycotina</taxon>
        <taxon>Eurotiomycetes</taxon>
        <taxon>Eurotiomycetidae</taxon>
        <taxon>Eurotiales</taxon>
        <taxon>Aspergillaceae</taxon>
        <taxon>Penicillium</taxon>
    </lineage>
</organism>
<protein>
    <submittedName>
        <fullName evidence="1">Uncharacterized protein</fullName>
    </submittedName>
</protein>
<dbReference type="CDD" id="cd23703">
    <property type="entry name" value="mS26_PET12"/>
    <property type="match status" value="1"/>
</dbReference>
<accession>A0A8J8VYP8</accession>
<dbReference type="Pfam" id="PF26163">
    <property type="entry name" value="mS26"/>
    <property type="match status" value="1"/>
</dbReference>
<evidence type="ECO:0000313" key="1">
    <source>
        <dbReference type="EMBL" id="KAF7714417.1"/>
    </source>
</evidence>
<dbReference type="InterPro" id="IPR058940">
    <property type="entry name" value="mS26_fungi"/>
</dbReference>
<evidence type="ECO:0000313" key="2">
    <source>
        <dbReference type="Proteomes" id="UP000631181"/>
    </source>
</evidence>